<dbReference type="PANTHER" id="PTHR23089">
    <property type="entry name" value="HISTIDINE TRIAD HIT PROTEIN"/>
    <property type="match status" value="1"/>
</dbReference>
<dbReference type="PROSITE" id="PS51084">
    <property type="entry name" value="HIT_2"/>
    <property type="match status" value="1"/>
</dbReference>
<comment type="caution">
    <text evidence="5">The sequence shown here is derived from an EMBL/GenBank/DDBJ whole genome shotgun (WGS) entry which is preliminary data.</text>
</comment>
<accession>A0A1F5EKE9</accession>
<feature type="active site" description="Tele-AMP-histidine intermediate" evidence="1">
    <location>
        <position position="108"/>
    </location>
</feature>
<dbReference type="CDD" id="cd01276">
    <property type="entry name" value="PKCI_related"/>
    <property type="match status" value="1"/>
</dbReference>
<feature type="domain" description="HIT" evidence="4">
    <location>
        <begin position="9"/>
        <end position="122"/>
    </location>
</feature>
<dbReference type="Pfam" id="PF01230">
    <property type="entry name" value="HIT"/>
    <property type="match status" value="1"/>
</dbReference>
<dbReference type="PRINTS" id="PR00332">
    <property type="entry name" value="HISTRIAD"/>
</dbReference>
<dbReference type="InterPro" id="IPR019808">
    <property type="entry name" value="Histidine_triad_CS"/>
</dbReference>
<feature type="short sequence motif" description="Histidine triad motif" evidence="2 3">
    <location>
        <begin position="106"/>
        <end position="110"/>
    </location>
</feature>
<organism evidence="5 6">
    <name type="scientific">Candidatus Berkelbacteria bacterium RIFCSPHIGHO2_12_FULL_36_9</name>
    <dbReference type="NCBI Taxonomy" id="1797469"/>
    <lineage>
        <taxon>Bacteria</taxon>
        <taxon>Candidatus Berkelbacteria</taxon>
    </lineage>
</organism>
<dbReference type="SUPFAM" id="SSF54197">
    <property type="entry name" value="HIT-like"/>
    <property type="match status" value="1"/>
</dbReference>
<dbReference type="InterPro" id="IPR036265">
    <property type="entry name" value="HIT-like_sf"/>
</dbReference>
<dbReference type="GO" id="GO:0003824">
    <property type="term" value="F:catalytic activity"/>
    <property type="evidence" value="ECO:0007669"/>
    <property type="project" value="InterPro"/>
</dbReference>
<name>A0A1F5EKE9_9BACT</name>
<dbReference type="Gene3D" id="3.30.428.10">
    <property type="entry name" value="HIT-like"/>
    <property type="match status" value="1"/>
</dbReference>
<gene>
    <name evidence="5" type="ORF">A3F08_01445</name>
</gene>
<protein>
    <submittedName>
        <fullName evidence="5">Histidine triad nucleotide-binding protein</fullName>
    </submittedName>
</protein>
<dbReference type="STRING" id="1797469.A3F08_01445"/>
<sequence>MNKINNNCIFCKIANPPIGGEAKSELVYEDDLVVAFNDINPKAPVHILIIPKKHIKNVDELKPEDEKLIGAMVYAAQKIARDKKIAENGYRLVFNVRSHGGQVVDHIHLHILGGQGLGSMVYLEHK</sequence>
<dbReference type="InterPro" id="IPR011146">
    <property type="entry name" value="HIT-like"/>
</dbReference>
<proteinExistence type="predicted"/>
<evidence type="ECO:0000259" key="4">
    <source>
        <dbReference type="PROSITE" id="PS51084"/>
    </source>
</evidence>
<dbReference type="InterPro" id="IPR001310">
    <property type="entry name" value="Histidine_triad_HIT"/>
</dbReference>
<evidence type="ECO:0000256" key="1">
    <source>
        <dbReference type="PIRSR" id="PIRSR601310-1"/>
    </source>
</evidence>
<evidence type="ECO:0000313" key="5">
    <source>
        <dbReference type="EMBL" id="OGD67810.1"/>
    </source>
</evidence>
<reference evidence="5 6" key="1">
    <citation type="journal article" date="2016" name="Nat. Commun.">
        <title>Thousands of microbial genomes shed light on interconnected biogeochemical processes in an aquifer system.</title>
        <authorList>
            <person name="Anantharaman K."/>
            <person name="Brown C.T."/>
            <person name="Hug L.A."/>
            <person name="Sharon I."/>
            <person name="Castelle C.J."/>
            <person name="Probst A.J."/>
            <person name="Thomas B.C."/>
            <person name="Singh A."/>
            <person name="Wilkins M.J."/>
            <person name="Karaoz U."/>
            <person name="Brodie E.L."/>
            <person name="Williams K.H."/>
            <person name="Hubbard S.S."/>
            <person name="Banfield J.F."/>
        </authorList>
    </citation>
    <scope>NUCLEOTIDE SEQUENCE [LARGE SCALE GENOMIC DNA]</scope>
</reference>
<evidence type="ECO:0000313" key="6">
    <source>
        <dbReference type="Proteomes" id="UP000176451"/>
    </source>
</evidence>
<dbReference type="Proteomes" id="UP000176451">
    <property type="component" value="Unassembled WGS sequence"/>
</dbReference>
<dbReference type="EMBL" id="MEZV01000009">
    <property type="protein sequence ID" value="OGD67810.1"/>
    <property type="molecule type" value="Genomic_DNA"/>
</dbReference>
<dbReference type="PROSITE" id="PS00892">
    <property type="entry name" value="HIT_1"/>
    <property type="match status" value="1"/>
</dbReference>
<dbReference type="AlphaFoldDB" id="A0A1F5EKE9"/>
<evidence type="ECO:0000256" key="3">
    <source>
        <dbReference type="PROSITE-ProRule" id="PRU00464"/>
    </source>
</evidence>
<evidence type="ECO:0000256" key="2">
    <source>
        <dbReference type="PIRSR" id="PIRSR601310-3"/>
    </source>
</evidence>